<dbReference type="EMBL" id="JAFIRA010000008">
    <property type="protein sequence ID" value="MCJ2542326.1"/>
    <property type="molecule type" value="Genomic_DNA"/>
</dbReference>
<keyword evidence="2" id="KW-1185">Reference proteome</keyword>
<evidence type="ECO:0000313" key="2">
    <source>
        <dbReference type="Proteomes" id="UP000830835"/>
    </source>
</evidence>
<evidence type="ECO:0000313" key="1">
    <source>
        <dbReference type="EMBL" id="MCJ2542326.1"/>
    </source>
</evidence>
<accession>A0ABT0C957</accession>
<reference evidence="1" key="1">
    <citation type="submission" date="2021-02" db="EMBL/GenBank/DDBJ databases">
        <title>The CRISPR/cas machinery reduction and long-range gene transfer in the hot spring cyanobacterium Synechococcus.</title>
        <authorList>
            <person name="Dvorak P."/>
            <person name="Jahodarova E."/>
            <person name="Hasler P."/>
            <person name="Poulickova A."/>
        </authorList>
    </citation>
    <scope>NUCLEOTIDE SEQUENCE</scope>
    <source>
        <strain evidence="1">Rupite</strain>
    </source>
</reference>
<dbReference type="Pfam" id="PF21900">
    <property type="entry name" value="DUF6920"/>
    <property type="match status" value="1"/>
</dbReference>
<protein>
    <submittedName>
        <fullName evidence="1">Uncharacterized protein</fullName>
    </submittedName>
</protein>
<comment type="caution">
    <text evidence="1">The sequence shown here is derived from an EMBL/GenBank/DDBJ whole genome shotgun (WGS) entry which is preliminary data.</text>
</comment>
<proteinExistence type="predicted"/>
<dbReference type="InterPro" id="IPR054213">
    <property type="entry name" value="DUF6920"/>
</dbReference>
<gene>
    <name evidence="1" type="ORF">JX360_05300</name>
</gene>
<sequence>MVRILGFVLLALVLFGLVAVWYGGSHWQAQTQALRSGLKTAPPSLACYDPQELEGLPPPVQRYFRAVLSEGQPLVHSVYIRHTGTFNLSENGDHWRPFTSTQWVTTQPPGFLWDAQIPMLPGVVARVHDAYIQGEGILHAALLGLIPLVHLQDRTETAAGELMRWFAETAWYPTALLPSQGVQWDPVDDSSAWATIRDGDLSLRLLFHFDAEGLIQTVRAEARGRAVGGEVIPTPWEGRWSAYERRQGMLVPTQGEVAWILADGAKPYWRGQITELAYEFNQ</sequence>
<dbReference type="Proteomes" id="UP000830835">
    <property type="component" value="Unassembled WGS sequence"/>
</dbReference>
<name>A0ABT0C957_THEVL</name>
<dbReference type="RefSeq" id="WP_244349550.1">
    <property type="nucleotide sequence ID" value="NZ_JAFIRA010000008.1"/>
</dbReference>
<organism evidence="1 2">
    <name type="scientific">Thermostichus vulcanus str. 'Rupite'</name>
    <dbReference type="NCBI Taxonomy" id="2813851"/>
    <lineage>
        <taxon>Bacteria</taxon>
        <taxon>Bacillati</taxon>
        <taxon>Cyanobacteriota</taxon>
        <taxon>Cyanophyceae</taxon>
        <taxon>Thermostichales</taxon>
        <taxon>Thermostichaceae</taxon>
        <taxon>Thermostichus</taxon>
    </lineage>
</organism>